<dbReference type="EMBL" id="LT629772">
    <property type="protein sequence ID" value="SDS75772.1"/>
    <property type="molecule type" value="Genomic_DNA"/>
</dbReference>
<feature type="signal peptide" evidence="2">
    <location>
        <begin position="1"/>
        <end position="22"/>
    </location>
</feature>
<keyword evidence="2" id="KW-0732">Signal</keyword>
<dbReference type="SUPFAM" id="SSF51445">
    <property type="entry name" value="(Trans)glycosidases"/>
    <property type="match status" value="1"/>
</dbReference>
<evidence type="ECO:0000313" key="5">
    <source>
        <dbReference type="Proteomes" id="UP000199103"/>
    </source>
</evidence>
<dbReference type="InterPro" id="IPR013785">
    <property type="entry name" value="Aldolase_TIM"/>
</dbReference>
<feature type="chain" id="PRO_5039472768" evidence="2">
    <location>
        <begin position="23"/>
        <end position="289"/>
    </location>
</feature>
<feature type="region of interest" description="Disordered" evidence="1">
    <location>
        <begin position="29"/>
        <end position="54"/>
    </location>
</feature>
<evidence type="ECO:0000259" key="3">
    <source>
        <dbReference type="Pfam" id="PF03537"/>
    </source>
</evidence>
<evidence type="ECO:0000256" key="2">
    <source>
        <dbReference type="SAM" id="SignalP"/>
    </source>
</evidence>
<dbReference type="RefSeq" id="WP_157683469.1">
    <property type="nucleotide sequence ID" value="NZ_LT629772.1"/>
</dbReference>
<sequence length="289" mass="32186">MPRTVRFLPCLLFALLLGCQPAALPVATTPPTAVTTSDADPAEAAVTGPPPNGTFDYQISGPYAPRSEVRIVGRDRSEQPVAGRYTICYVNAFQTQPEQASFWKREHPDLLLHRAGKPVTDPDWPGEFILDTTTSDKRRRITTIVGRWIDDCATRGFRAVEPDNLDSYTRFDDLLTADDNEALATLLVRRAHRQGLAIAQKNTGDLGSRGREQIGFDFAIAEECQYYKECGDFTDTYGANVIEIEYTDLPKATAVFEAACRQRGDTISIILRDRDVVPATDPDYRYRSC</sequence>
<dbReference type="InterPro" id="IPR017853">
    <property type="entry name" value="GH"/>
</dbReference>
<dbReference type="Pfam" id="PF03537">
    <property type="entry name" value="Glyco_hydro_114"/>
    <property type="match status" value="1"/>
</dbReference>
<dbReference type="PANTHER" id="PTHR35273">
    <property type="entry name" value="ALPHA-1,4 POLYGALACTOSAMINIDASE, PUTATIVE (AFU_ORTHOLOGUE AFUA_3G07890)-RELATED"/>
    <property type="match status" value="1"/>
</dbReference>
<gene>
    <name evidence="4" type="ORF">SAMN04489812_2926</name>
</gene>
<dbReference type="PROSITE" id="PS51257">
    <property type="entry name" value="PROKAR_LIPOPROTEIN"/>
    <property type="match status" value="1"/>
</dbReference>
<dbReference type="GO" id="GO:0016787">
    <property type="term" value="F:hydrolase activity"/>
    <property type="evidence" value="ECO:0007669"/>
    <property type="project" value="UniProtKB-KW"/>
</dbReference>
<reference evidence="4 5" key="1">
    <citation type="submission" date="2016-10" db="EMBL/GenBank/DDBJ databases">
        <authorList>
            <person name="de Groot N.N."/>
        </authorList>
    </citation>
    <scope>NUCLEOTIDE SEQUENCE [LARGE SCALE GENOMIC DNA]</scope>
    <source>
        <strain evidence="4 5">DSM 21800</strain>
    </source>
</reference>
<keyword evidence="5" id="KW-1185">Reference proteome</keyword>
<dbReference type="PANTHER" id="PTHR35273:SF2">
    <property type="entry name" value="ALPHA-GALACTOSIDASE"/>
    <property type="match status" value="1"/>
</dbReference>
<evidence type="ECO:0000313" key="4">
    <source>
        <dbReference type="EMBL" id="SDS75772.1"/>
    </source>
</evidence>
<feature type="domain" description="Glycoside-hydrolase family GH114 TIM-barrel" evidence="3">
    <location>
        <begin position="54"/>
        <end position="277"/>
    </location>
</feature>
<name>A0A1H1UTA2_9ACTN</name>
<organism evidence="4 5">
    <name type="scientific">Microlunatus soli</name>
    <dbReference type="NCBI Taxonomy" id="630515"/>
    <lineage>
        <taxon>Bacteria</taxon>
        <taxon>Bacillati</taxon>
        <taxon>Actinomycetota</taxon>
        <taxon>Actinomycetes</taxon>
        <taxon>Propionibacteriales</taxon>
        <taxon>Propionibacteriaceae</taxon>
        <taxon>Microlunatus</taxon>
    </lineage>
</organism>
<dbReference type="Proteomes" id="UP000199103">
    <property type="component" value="Chromosome I"/>
</dbReference>
<dbReference type="Gene3D" id="3.20.20.70">
    <property type="entry name" value="Aldolase class I"/>
    <property type="match status" value="1"/>
</dbReference>
<feature type="compositionally biased region" description="Low complexity" evidence="1">
    <location>
        <begin position="29"/>
        <end position="39"/>
    </location>
</feature>
<proteinExistence type="predicted"/>
<dbReference type="OrthoDB" id="319933at2"/>
<evidence type="ECO:0000256" key="1">
    <source>
        <dbReference type="SAM" id="MobiDB-lite"/>
    </source>
</evidence>
<keyword evidence="4" id="KW-0378">Hydrolase</keyword>
<dbReference type="AlphaFoldDB" id="A0A1H1UTA2"/>
<accession>A0A1H1UTA2</accession>
<protein>
    <submittedName>
        <fullName evidence="4">Glycoside-hydrolase family GH114</fullName>
    </submittedName>
</protein>
<dbReference type="InterPro" id="IPR004352">
    <property type="entry name" value="GH114_TIM-barrel"/>
</dbReference>
<dbReference type="STRING" id="630515.SAMN04489812_2926"/>